<reference evidence="4 5" key="1">
    <citation type="journal article" date="2022" name="bioRxiv">
        <title>Genomics of Preaxostyla Flagellates Illuminates Evolutionary Transitions and the Path Towards Mitochondrial Loss.</title>
        <authorList>
            <person name="Novak L.V.F."/>
            <person name="Treitli S.C."/>
            <person name="Pyrih J."/>
            <person name="Halakuc P."/>
            <person name="Pipaliya S.V."/>
            <person name="Vacek V."/>
            <person name="Brzon O."/>
            <person name="Soukal P."/>
            <person name="Eme L."/>
            <person name="Dacks J.B."/>
            <person name="Karnkowska A."/>
            <person name="Elias M."/>
            <person name="Hampl V."/>
        </authorList>
    </citation>
    <scope>NUCLEOTIDE SEQUENCE [LARGE SCALE GENOMIC DNA]</scope>
    <source>
        <strain evidence="4">NAU3</strain>
        <tissue evidence="4">Gut</tissue>
    </source>
</reference>
<dbReference type="InterPro" id="IPR051063">
    <property type="entry name" value="PDI"/>
</dbReference>
<dbReference type="Pfam" id="PF00085">
    <property type="entry name" value="Thioredoxin"/>
    <property type="match status" value="1"/>
</dbReference>
<gene>
    <name evidence="4" type="ORF">BLNAU_16511</name>
</gene>
<keyword evidence="5" id="KW-1185">Reference proteome</keyword>
<name>A0ABQ9XBB1_9EUKA</name>
<dbReference type="InterPro" id="IPR013766">
    <property type="entry name" value="Thioredoxin_domain"/>
</dbReference>
<evidence type="ECO:0000259" key="3">
    <source>
        <dbReference type="PROSITE" id="PS51352"/>
    </source>
</evidence>
<evidence type="ECO:0000313" key="5">
    <source>
        <dbReference type="Proteomes" id="UP001281761"/>
    </source>
</evidence>
<accession>A0ABQ9XBB1</accession>
<evidence type="ECO:0000313" key="4">
    <source>
        <dbReference type="EMBL" id="KAK2948525.1"/>
    </source>
</evidence>
<comment type="similarity">
    <text evidence="1">Belongs to the protein disulfide isomerase family.</text>
</comment>
<dbReference type="EMBL" id="JARBJD010000174">
    <property type="protein sequence ID" value="KAK2948525.1"/>
    <property type="molecule type" value="Genomic_DNA"/>
</dbReference>
<comment type="caution">
    <text evidence="4">The sequence shown here is derived from an EMBL/GenBank/DDBJ whole genome shotgun (WGS) entry which is preliminary data.</text>
</comment>
<organism evidence="4 5">
    <name type="scientific">Blattamonas nauphoetae</name>
    <dbReference type="NCBI Taxonomy" id="2049346"/>
    <lineage>
        <taxon>Eukaryota</taxon>
        <taxon>Metamonada</taxon>
        <taxon>Preaxostyla</taxon>
        <taxon>Oxymonadida</taxon>
        <taxon>Blattamonas</taxon>
    </lineage>
</organism>
<evidence type="ECO:0000256" key="1">
    <source>
        <dbReference type="ARBA" id="ARBA00006347"/>
    </source>
</evidence>
<evidence type="ECO:0000256" key="2">
    <source>
        <dbReference type="ARBA" id="ARBA00022729"/>
    </source>
</evidence>
<keyword evidence="2" id="KW-0732">Signal</keyword>
<dbReference type="CDD" id="cd02961">
    <property type="entry name" value="PDI_a_family"/>
    <property type="match status" value="1"/>
</dbReference>
<sequence>MFSLVLLSGLANCAVPSLDDNSFFNFVNQPGASVIKFYMTDCRHCVELAPTFYKLSELFDGIDGLRFAECNIDDAPQAQEHFGIEYLPEVLWITPLSSQPLKYDGDKSLNSLVDFVNMGAENIQF</sequence>
<feature type="domain" description="Thioredoxin" evidence="3">
    <location>
        <begin position="4"/>
        <end position="121"/>
    </location>
</feature>
<dbReference type="PANTHER" id="PTHR45672">
    <property type="entry name" value="PROTEIN DISULFIDE-ISOMERASE C17H9.14C-RELATED"/>
    <property type="match status" value="1"/>
</dbReference>
<dbReference type="InterPro" id="IPR036249">
    <property type="entry name" value="Thioredoxin-like_sf"/>
</dbReference>
<dbReference type="Proteomes" id="UP001281761">
    <property type="component" value="Unassembled WGS sequence"/>
</dbReference>
<dbReference type="PROSITE" id="PS51352">
    <property type="entry name" value="THIOREDOXIN_2"/>
    <property type="match status" value="1"/>
</dbReference>
<proteinExistence type="inferred from homology"/>
<protein>
    <recommendedName>
        <fullName evidence="3">Thioredoxin domain-containing protein</fullName>
    </recommendedName>
</protein>
<dbReference type="Gene3D" id="3.40.30.10">
    <property type="entry name" value="Glutaredoxin"/>
    <property type="match status" value="1"/>
</dbReference>
<dbReference type="SUPFAM" id="SSF52833">
    <property type="entry name" value="Thioredoxin-like"/>
    <property type="match status" value="1"/>
</dbReference>
<dbReference type="PANTHER" id="PTHR45672:SF3">
    <property type="entry name" value="THIOREDOXIN DOMAIN-CONTAINING PROTEIN 5"/>
    <property type="match status" value="1"/>
</dbReference>